<organism evidence="2 3">
    <name type="scientific">Gigaspora margarita</name>
    <dbReference type="NCBI Taxonomy" id="4874"/>
    <lineage>
        <taxon>Eukaryota</taxon>
        <taxon>Fungi</taxon>
        <taxon>Fungi incertae sedis</taxon>
        <taxon>Mucoromycota</taxon>
        <taxon>Glomeromycotina</taxon>
        <taxon>Glomeromycetes</taxon>
        <taxon>Diversisporales</taxon>
        <taxon>Gigasporaceae</taxon>
        <taxon>Gigaspora</taxon>
    </lineage>
</organism>
<evidence type="ECO:0000313" key="2">
    <source>
        <dbReference type="EMBL" id="CAG8853510.1"/>
    </source>
</evidence>
<dbReference type="EMBL" id="CAJVQB010125237">
    <property type="protein sequence ID" value="CAG8853510.1"/>
    <property type="molecule type" value="Genomic_DNA"/>
</dbReference>
<feature type="compositionally biased region" description="Basic and acidic residues" evidence="1">
    <location>
        <begin position="1"/>
        <end position="10"/>
    </location>
</feature>
<evidence type="ECO:0000313" key="3">
    <source>
        <dbReference type="Proteomes" id="UP000789901"/>
    </source>
</evidence>
<accession>A0ABN7XFG8</accession>
<keyword evidence="3" id="KW-1185">Reference proteome</keyword>
<comment type="caution">
    <text evidence="2">The sequence shown here is derived from an EMBL/GenBank/DDBJ whole genome shotgun (WGS) entry which is preliminary data.</text>
</comment>
<reference evidence="2 3" key="1">
    <citation type="submission" date="2021-06" db="EMBL/GenBank/DDBJ databases">
        <authorList>
            <person name="Kallberg Y."/>
            <person name="Tangrot J."/>
            <person name="Rosling A."/>
        </authorList>
    </citation>
    <scope>NUCLEOTIDE SEQUENCE [LARGE SCALE GENOMIC DNA]</scope>
    <source>
        <strain evidence="2 3">120-4 pot B 10/14</strain>
    </source>
</reference>
<name>A0ABN7XFG8_GIGMA</name>
<dbReference type="Proteomes" id="UP000789901">
    <property type="component" value="Unassembled WGS sequence"/>
</dbReference>
<feature type="non-terminal residue" evidence="2">
    <location>
        <position position="41"/>
    </location>
</feature>
<feature type="non-terminal residue" evidence="2">
    <location>
        <position position="1"/>
    </location>
</feature>
<gene>
    <name evidence="2" type="ORF">GMARGA_LOCUS42331</name>
</gene>
<feature type="region of interest" description="Disordered" evidence="1">
    <location>
        <begin position="1"/>
        <end position="26"/>
    </location>
</feature>
<protein>
    <submittedName>
        <fullName evidence="2">11677_t:CDS:1</fullName>
    </submittedName>
</protein>
<evidence type="ECO:0000256" key="1">
    <source>
        <dbReference type="SAM" id="MobiDB-lite"/>
    </source>
</evidence>
<proteinExistence type="predicted"/>
<sequence length="41" mass="4747">RNRILLEKVTNKPILKHSKKDSKDKALQQLNQIHPDLNGQS</sequence>